<dbReference type="PRINTS" id="PR00463">
    <property type="entry name" value="EP450I"/>
</dbReference>
<dbReference type="AlphaFoldDB" id="A0A075DXZ6"/>
<dbReference type="InterPro" id="IPR017972">
    <property type="entry name" value="Cyt_P450_CS"/>
</dbReference>
<evidence type="ECO:0000256" key="3">
    <source>
        <dbReference type="RuleBase" id="RU000461"/>
    </source>
</evidence>
<feature type="binding site" description="axial binding residue" evidence="2">
    <location>
        <position position="460"/>
    </location>
    <ligand>
        <name>heme</name>
        <dbReference type="ChEBI" id="CHEBI:30413"/>
    </ligand>
    <ligandPart>
        <name>Fe</name>
        <dbReference type="ChEBI" id="CHEBI:18248"/>
    </ligandPart>
</feature>
<keyword evidence="2 3" id="KW-0349">Heme</keyword>
<dbReference type="PRINTS" id="PR00385">
    <property type="entry name" value="P450"/>
</dbReference>
<sequence>MESTGEQPHSVYFTQLSLTIYVGIGTFLLLFLLLWFYKFHGEIQRRKTLLKEFDGPPGDWFIGHVRHFTCDEYSFEIFGQWLDTHGENIKLKLFWNDVVAMMNPNSIAAVMKTSGPKFELAYSLMAQWIGKGILTSDGPHWFRNRRLLTPAFHFEVLKPYTEVFHQTVKNLIATWREKCNGKLTSLEMFEHFSLVTLESLAKTAFSTDVEFPRKGKKHPYVDAVNTITTATTDRIKSLILRSNFVFYHLTSQGRSTRKALKVAKDFTKDIVKRRREIRRENQDIKTGKYRDFVDMLLDAKDEDGSGLTDEEILDEVDTFMFAGHDTTASGLSWFMYNMARHPEHQERCREEIKEVLAGQDNITWSDLPKLEYLTMCIKESLRIHSPVLLVARHLSEDFKIPDGRVIPNGTIVWLLLNGVHNNPKVWKNPKVFDPYRFSPENSEKRHSHAFVPFSAGPRNCIGQHFALNELKILAAQVLNNFRLEVDPEKVPKRFFSLVLRSEDGVWVEVQPL</sequence>
<dbReference type="InterPro" id="IPR001128">
    <property type="entry name" value="Cyt_P450"/>
</dbReference>
<dbReference type="PROSITE" id="PS00086">
    <property type="entry name" value="CYTOCHROME_P450"/>
    <property type="match status" value="1"/>
</dbReference>
<proteinExistence type="evidence at transcript level"/>
<dbReference type="Pfam" id="PF00067">
    <property type="entry name" value="p450"/>
    <property type="match status" value="1"/>
</dbReference>
<accession>A0A075DXZ6</accession>
<protein>
    <submittedName>
        <fullName evidence="5">Cytochrome P450 CYP4F</fullName>
    </submittedName>
</protein>
<keyword evidence="3" id="KW-0503">Monooxygenase</keyword>
<organism evidence="5">
    <name type="scientific">Marphysa sanguinea</name>
    <name type="common">Polychaete worm</name>
    <name type="synonym">Nereis sanguinea</name>
    <dbReference type="NCBI Taxonomy" id="167828"/>
    <lineage>
        <taxon>Eukaryota</taxon>
        <taxon>Metazoa</taxon>
        <taxon>Spiralia</taxon>
        <taxon>Lophotrochozoa</taxon>
        <taxon>Annelida</taxon>
        <taxon>Polychaeta</taxon>
        <taxon>Errantia</taxon>
        <taxon>Eunicida</taxon>
        <taxon>Eunicidae</taxon>
        <taxon>Marphysa</taxon>
    </lineage>
</organism>
<dbReference type="InterPro" id="IPR050196">
    <property type="entry name" value="Cytochrome_P450_Monoox"/>
</dbReference>
<dbReference type="SUPFAM" id="SSF48264">
    <property type="entry name" value="Cytochrome P450"/>
    <property type="match status" value="1"/>
</dbReference>
<evidence type="ECO:0000256" key="2">
    <source>
        <dbReference type="PIRSR" id="PIRSR602401-1"/>
    </source>
</evidence>
<evidence type="ECO:0000256" key="1">
    <source>
        <dbReference type="ARBA" id="ARBA00010617"/>
    </source>
</evidence>
<reference evidence="5" key="1">
    <citation type="submission" date="2013-06" db="EMBL/GenBank/DDBJ databases">
        <title>Molecular cloning, recombinant expression of Cytochrome P450 Gene in Marine Polychaete Marphysa Sanguinea and gene expression characteristics under Benzo[a]pyrene(BaP) exposure.</title>
        <authorList>
            <person name="Li S."/>
        </authorList>
    </citation>
    <scope>NUCLEOTIDE SEQUENCE</scope>
</reference>
<dbReference type="PANTHER" id="PTHR24291:SF210">
    <property type="entry name" value="CYTOCHROME P450 FAMILY 4 SUBFAMILY F MEMBER 11"/>
    <property type="match status" value="1"/>
</dbReference>
<keyword evidence="3" id="KW-0560">Oxidoreductase</keyword>
<dbReference type="GO" id="GO:0004497">
    <property type="term" value="F:monooxygenase activity"/>
    <property type="evidence" value="ECO:0007669"/>
    <property type="project" value="UniProtKB-KW"/>
</dbReference>
<dbReference type="PANTHER" id="PTHR24291">
    <property type="entry name" value="CYTOCHROME P450 FAMILY 4"/>
    <property type="match status" value="1"/>
</dbReference>
<keyword evidence="2 3" id="KW-0479">Metal-binding</keyword>
<evidence type="ECO:0000256" key="4">
    <source>
        <dbReference type="SAM" id="Phobius"/>
    </source>
</evidence>
<dbReference type="Gene3D" id="1.10.630.10">
    <property type="entry name" value="Cytochrome P450"/>
    <property type="match status" value="1"/>
</dbReference>
<dbReference type="EMBL" id="KF203131">
    <property type="protein sequence ID" value="AHY35317.1"/>
    <property type="molecule type" value="mRNA"/>
</dbReference>
<keyword evidence="4" id="KW-1133">Transmembrane helix</keyword>
<dbReference type="GO" id="GO:0020037">
    <property type="term" value="F:heme binding"/>
    <property type="evidence" value="ECO:0007669"/>
    <property type="project" value="InterPro"/>
</dbReference>
<name>A0A075DXZ6_MARSA</name>
<dbReference type="InterPro" id="IPR036396">
    <property type="entry name" value="Cyt_P450_sf"/>
</dbReference>
<dbReference type="GO" id="GO:0005506">
    <property type="term" value="F:iron ion binding"/>
    <property type="evidence" value="ECO:0007669"/>
    <property type="project" value="InterPro"/>
</dbReference>
<keyword evidence="4" id="KW-0812">Transmembrane</keyword>
<dbReference type="InterPro" id="IPR002401">
    <property type="entry name" value="Cyt_P450_E_grp-I"/>
</dbReference>
<comment type="cofactor">
    <cofactor evidence="2">
        <name>heme</name>
        <dbReference type="ChEBI" id="CHEBI:30413"/>
    </cofactor>
</comment>
<keyword evidence="2 3" id="KW-0408">Iron</keyword>
<feature type="transmembrane region" description="Helical" evidence="4">
    <location>
        <begin position="12"/>
        <end position="37"/>
    </location>
</feature>
<dbReference type="CDD" id="cd20659">
    <property type="entry name" value="CYP4B_4F-like"/>
    <property type="match status" value="1"/>
</dbReference>
<keyword evidence="4" id="KW-0472">Membrane</keyword>
<dbReference type="GO" id="GO:0016705">
    <property type="term" value="F:oxidoreductase activity, acting on paired donors, with incorporation or reduction of molecular oxygen"/>
    <property type="evidence" value="ECO:0007669"/>
    <property type="project" value="InterPro"/>
</dbReference>
<comment type="similarity">
    <text evidence="1 3">Belongs to the cytochrome P450 family.</text>
</comment>
<evidence type="ECO:0000313" key="5">
    <source>
        <dbReference type="EMBL" id="AHY35317.1"/>
    </source>
</evidence>